<evidence type="ECO:0000313" key="14">
    <source>
        <dbReference type="Proteomes" id="UP001146351"/>
    </source>
</evidence>
<evidence type="ECO:0000256" key="11">
    <source>
        <dbReference type="SAM" id="Phobius"/>
    </source>
</evidence>
<comment type="catalytic activity">
    <reaction evidence="1 10">
        <text>Random hydrolysis of (1-&gt;6)-alpha-D-mannosidic linkages in unbranched (1-&gt;6)-mannans.</text>
        <dbReference type="EC" id="3.2.1.101"/>
    </reaction>
</comment>
<name>A0A9W9IJ59_9EURO</name>
<keyword evidence="14" id="KW-1185">Reference proteome</keyword>
<dbReference type="InterPro" id="IPR014480">
    <property type="entry name" value="Mannan-1_6-alpha_mannosidase"/>
</dbReference>
<feature type="signal peptide" evidence="12">
    <location>
        <begin position="1"/>
        <end position="22"/>
    </location>
</feature>
<sequence length="459" mass="50699">MILSQWLATLLAGTLALQRALAIELNPDDEDSIKKAAKTVATDMMSYYDSRKSKDIPGKFDDTWWEGGSMFMTLIQYWWLTGDSQFNTPIQEGMYWQKGEDNFFPSNYSNYLGNDDQVFWGLAAITAAELNFPERDGEPSWVSLAQGVFNTQVPRWDTSSCHGGLRWQIWPYQSGYTTKNAISNGGLFQLSARLALYTKNETYAEWAERIWDWSATTPLLKQKNWNIADTTTCETQCTDHGDWQWTYNYATYIAGAGYMHNYTNGAAEKWKDGVNGLIATSGQFYPNSGDYKSAGGSILTEITCEGGKKCDRNQITFKAYYSSWLSFMSTLFPETTDQIIPKLKTSAVAATKGCTGGSSKSLCGITWYPSSFDGDDGLEQQMAVLGVLNAILIPFKNSAPYTAETGGTSKSNPSAGTNHTDTIPVLNHITTGDRAGAGILTAIFVTGWALGVTWMIRGG</sequence>
<protein>
    <recommendedName>
        <fullName evidence="4 10">Mannan endo-1,6-alpha-mannosidase</fullName>
        <ecNumber evidence="4 10">3.2.1.101</ecNumber>
    </recommendedName>
</protein>
<evidence type="ECO:0000256" key="9">
    <source>
        <dbReference type="ARBA" id="ARBA00023295"/>
    </source>
</evidence>
<dbReference type="InterPro" id="IPR005198">
    <property type="entry name" value="Glyco_hydro_76"/>
</dbReference>
<evidence type="ECO:0000256" key="4">
    <source>
        <dbReference type="ARBA" id="ARBA00012350"/>
    </source>
</evidence>
<evidence type="ECO:0000256" key="7">
    <source>
        <dbReference type="ARBA" id="ARBA00023136"/>
    </source>
</evidence>
<evidence type="ECO:0000256" key="8">
    <source>
        <dbReference type="ARBA" id="ARBA00023180"/>
    </source>
</evidence>
<feature type="chain" id="PRO_5040997814" description="Mannan endo-1,6-alpha-mannosidase" evidence="12">
    <location>
        <begin position="23"/>
        <end position="459"/>
    </location>
</feature>
<organism evidence="13 14">
    <name type="scientific">Penicillium capsulatum</name>
    <dbReference type="NCBI Taxonomy" id="69766"/>
    <lineage>
        <taxon>Eukaryota</taxon>
        <taxon>Fungi</taxon>
        <taxon>Dikarya</taxon>
        <taxon>Ascomycota</taxon>
        <taxon>Pezizomycotina</taxon>
        <taxon>Eurotiomycetes</taxon>
        <taxon>Eurotiomycetidae</taxon>
        <taxon>Eurotiales</taxon>
        <taxon>Aspergillaceae</taxon>
        <taxon>Penicillium</taxon>
    </lineage>
</organism>
<evidence type="ECO:0000256" key="6">
    <source>
        <dbReference type="ARBA" id="ARBA00022801"/>
    </source>
</evidence>
<dbReference type="GO" id="GO:0008496">
    <property type="term" value="F:mannan endo-1,6-alpha-mannosidase activity"/>
    <property type="evidence" value="ECO:0007669"/>
    <property type="project" value="UniProtKB-UniRule"/>
</dbReference>
<dbReference type="SUPFAM" id="SSF48208">
    <property type="entry name" value="Six-hairpin glycosidases"/>
    <property type="match status" value="1"/>
</dbReference>
<accession>A0A9W9IJ59</accession>
<feature type="transmembrane region" description="Helical" evidence="11">
    <location>
        <begin position="435"/>
        <end position="456"/>
    </location>
</feature>
<evidence type="ECO:0000256" key="12">
    <source>
        <dbReference type="SAM" id="SignalP"/>
    </source>
</evidence>
<keyword evidence="11" id="KW-1133">Transmembrane helix</keyword>
<reference evidence="13" key="2">
    <citation type="journal article" date="2023" name="IMA Fungus">
        <title>Comparative genomic study of the Penicillium genus elucidates a diverse pangenome and 15 lateral gene transfer events.</title>
        <authorList>
            <person name="Petersen C."/>
            <person name="Sorensen T."/>
            <person name="Nielsen M.R."/>
            <person name="Sondergaard T.E."/>
            <person name="Sorensen J.L."/>
            <person name="Fitzpatrick D.A."/>
            <person name="Frisvad J.C."/>
            <person name="Nielsen K.L."/>
        </authorList>
    </citation>
    <scope>NUCLEOTIDE SEQUENCE</scope>
    <source>
        <strain evidence="13">IBT 21917</strain>
    </source>
</reference>
<evidence type="ECO:0000313" key="13">
    <source>
        <dbReference type="EMBL" id="KAJ5178714.1"/>
    </source>
</evidence>
<evidence type="ECO:0000256" key="3">
    <source>
        <dbReference type="ARBA" id="ARBA00009699"/>
    </source>
</evidence>
<evidence type="ECO:0000256" key="10">
    <source>
        <dbReference type="PIRNR" id="PIRNR016302"/>
    </source>
</evidence>
<dbReference type="PIRSF" id="PIRSF016302">
    <property type="entry name" value="Man_a_manosd"/>
    <property type="match status" value="1"/>
</dbReference>
<dbReference type="FunFam" id="1.50.10.20:FF:000006">
    <property type="entry name" value="Mannan endo-1,6-alpha-mannosidase"/>
    <property type="match status" value="1"/>
</dbReference>
<dbReference type="EMBL" id="JAPQKO010000002">
    <property type="protein sequence ID" value="KAJ5178714.1"/>
    <property type="molecule type" value="Genomic_DNA"/>
</dbReference>
<dbReference type="Gene3D" id="1.50.10.20">
    <property type="match status" value="1"/>
</dbReference>
<keyword evidence="7 11" id="KW-0472">Membrane</keyword>
<dbReference type="GO" id="GO:0009272">
    <property type="term" value="P:fungal-type cell wall biogenesis"/>
    <property type="evidence" value="ECO:0007669"/>
    <property type="project" value="TreeGrafter"/>
</dbReference>
<comment type="subcellular location">
    <subcellularLocation>
        <location evidence="2">Endomembrane system</location>
    </subcellularLocation>
</comment>
<comment type="caution">
    <text evidence="13">The sequence shown here is derived from an EMBL/GenBank/DDBJ whole genome shotgun (WGS) entry which is preliminary data.</text>
</comment>
<gene>
    <name evidence="13" type="ORF">N7492_001924</name>
</gene>
<keyword evidence="6 10" id="KW-0378">Hydrolase</keyword>
<proteinExistence type="inferred from homology"/>
<dbReference type="EC" id="3.2.1.101" evidence="4 10"/>
<reference evidence="13" key="1">
    <citation type="submission" date="2022-11" db="EMBL/GenBank/DDBJ databases">
        <authorList>
            <person name="Petersen C."/>
        </authorList>
    </citation>
    <scope>NUCLEOTIDE SEQUENCE</scope>
    <source>
        <strain evidence="13">IBT 21917</strain>
    </source>
</reference>
<evidence type="ECO:0000256" key="2">
    <source>
        <dbReference type="ARBA" id="ARBA00004308"/>
    </source>
</evidence>
<dbReference type="GO" id="GO:0012505">
    <property type="term" value="C:endomembrane system"/>
    <property type="evidence" value="ECO:0007669"/>
    <property type="project" value="UniProtKB-SubCell"/>
</dbReference>
<evidence type="ECO:0000256" key="1">
    <source>
        <dbReference type="ARBA" id="ARBA00001452"/>
    </source>
</evidence>
<dbReference type="AlphaFoldDB" id="A0A9W9IJ59"/>
<comment type="similarity">
    <text evidence="3 10">Belongs to the glycosyl hydrolase 76 family.</text>
</comment>
<keyword evidence="9 10" id="KW-0326">Glycosidase</keyword>
<dbReference type="PANTHER" id="PTHR12145:SF37">
    <property type="entry name" value="MANNAN ENDO-1,6-ALPHA-MANNOSIDASE"/>
    <property type="match status" value="1"/>
</dbReference>
<keyword evidence="11" id="KW-0812">Transmembrane</keyword>
<keyword evidence="8" id="KW-0325">Glycoprotein</keyword>
<dbReference type="Proteomes" id="UP001146351">
    <property type="component" value="Unassembled WGS sequence"/>
</dbReference>
<dbReference type="Pfam" id="PF03663">
    <property type="entry name" value="Glyco_hydro_76"/>
    <property type="match status" value="1"/>
</dbReference>
<dbReference type="PANTHER" id="PTHR12145">
    <property type="entry name" value="MANNAN ENDO-1,6-ALPHA-MANNOSIDASE DCW1"/>
    <property type="match status" value="1"/>
</dbReference>
<dbReference type="OrthoDB" id="4187847at2759"/>
<keyword evidence="5 12" id="KW-0732">Signal</keyword>
<dbReference type="GO" id="GO:0016052">
    <property type="term" value="P:carbohydrate catabolic process"/>
    <property type="evidence" value="ECO:0007669"/>
    <property type="project" value="InterPro"/>
</dbReference>
<evidence type="ECO:0000256" key="5">
    <source>
        <dbReference type="ARBA" id="ARBA00022729"/>
    </source>
</evidence>
<dbReference type="InterPro" id="IPR008928">
    <property type="entry name" value="6-hairpin_glycosidase_sf"/>
</dbReference>